<keyword evidence="1" id="KW-0732">Signal</keyword>
<protein>
    <submittedName>
        <fullName evidence="3">ABC transporter substrate-binding protein</fullName>
    </submittedName>
</protein>
<feature type="domain" description="Fe/B12 periplasmic-binding" evidence="2">
    <location>
        <begin position="21"/>
        <end position="276"/>
    </location>
</feature>
<gene>
    <name evidence="3" type="ORF">GO499_18530</name>
</gene>
<reference evidence="3 4" key="1">
    <citation type="submission" date="2019-12" db="EMBL/GenBank/DDBJ databases">
        <title>Complete genome sequence of Algicella marina strain 9Alg 56(T) isolated from the red alga Tichocarpus crinitus.</title>
        <authorList>
            <person name="Kim S.-G."/>
            <person name="Nedashkovskaya O.I."/>
        </authorList>
    </citation>
    <scope>NUCLEOTIDE SEQUENCE [LARGE SCALE GENOMIC DNA]</scope>
    <source>
        <strain evidence="3 4">9Alg 56</strain>
    </source>
</reference>
<dbReference type="PANTHER" id="PTHR30535:SF4">
    <property type="entry name" value="HEMIN-BINDING PERIPLASMIC PROTEIN HMUT"/>
    <property type="match status" value="1"/>
</dbReference>
<dbReference type="PROSITE" id="PS50983">
    <property type="entry name" value="FE_B12_PBP"/>
    <property type="match status" value="1"/>
</dbReference>
<feature type="signal peptide" evidence="1">
    <location>
        <begin position="1"/>
        <end position="16"/>
    </location>
</feature>
<sequence length="282" mass="29004">MRLALLFTCLASAALAQPYERIVTAGGDLTEVVTALGAADSIVGIDSTSTYPAEITDLPDIGYVRALSAEGVLTLRPDLLIGAYDTGPEAVLGQLQAAGVQVEIAPGGEDAQSVPAKIRFVGDLLGKSREATALIAAYEADMAELATALQGVEDRPRVLFILSMQNGAPLVGGALTAADKIIALAGGVNVATGFDGYKPMNREAILAAAPDVILMMNGHADRLGGVDEVLALPEIALTPAGQNRRAITMDGMLLLGFGPRTPLAARELARALHPEDAAALGQ</sequence>
<proteinExistence type="predicted"/>
<evidence type="ECO:0000259" key="2">
    <source>
        <dbReference type="PROSITE" id="PS50983"/>
    </source>
</evidence>
<name>A0A6P1T6D6_9RHOB</name>
<dbReference type="SUPFAM" id="SSF53807">
    <property type="entry name" value="Helical backbone' metal receptor"/>
    <property type="match status" value="1"/>
</dbReference>
<dbReference type="KEGG" id="amaq:GO499_18530"/>
<evidence type="ECO:0000313" key="3">
    <source>
        <dbReference type="EMBL" id="QHQ37036.1"/>
    </source>
</evidence>
<dbReference type="Pfam" id="PF01497">
    <property type="entry name" value="Peripla_BP_2"/>
    <property type="match status" value="1"/>
</dbReference>
<dbReference type="InterPro" id="IPR002491">
    <property type="entry name" value="ABC_transptr_periplasmic_BD"/>
</dbReference>
<dbReference type="Proteomes" id="UP000464495">
    <property type="component" value="Chromosome"/>
</dbReference>
<keyword evidence="4" id="KW-1185">Reference proteome</keyword>
<evidence type="ECO:0000313" key="4">
    <source>
        <dbReference type="Proteomes" id="UP000464495"/>
    </source>
</evidence>
<dbReference type="AlphaFoldDB" id="A0A6P1T6D6"/>
<organism evidence="3 4">
    <name type="scientific">Algicella marina</name>
    <dbReference type="NCBI Taxonomy" id="2683284"/>
    <lineage>
        <taxon>Bacteria</taxon>
        <taxon>Pseudomonadati</taxon>
        <taxon>Pseudomonadota</taxon>
        <taxon>Alphaproteobacteria</taxon>
        <taxon>Rhodobacterales</taxon>
        <taxon>Paracoccaceae</taxon>
        <taxon>Algicella</taxon>
    </lineage>
</organism>
<dbReference type="Gene3D" id="3.40.50.1980">
    <property type="entry name" value="Nitrogenase molybdenum iron protein domain"/>
    <property type="match status" value="2"/>
</dbReference>
<dbReference type="PANTHER" id="PTHR30535">
    <property type="entry name" value="VITAMIN B12-BINDING PROTEIN"/>
    <property type="match status" value="1"/>
</dbReference>
<feature type="chain" id="PRO_5026833381" evidence="1">
    <location>
        <begin position="17"/>
        <end position="282"/>
    </location>
</feature>
<evidence type="ECO:0000256" key="1">
    <source>
        <dbReference type="SAM" id="SignalP"/>
    </source>
</evidence>
<accession>A0A6P1T6D6</accession>
<dbReference type="EMBL" id="CP046620">
    <property type="protein sequence ID" value="QHQ37036.1"/>
    <property type="molecule type" value="Genomic_DNA"/>
</dbReference>
<dbReference type="RefSeq" id="WP_161863578.1">
    <property type="nucleotide sequence ID" value="NZ_CP046620.1"/>
</dbReference>
<dbReference type="InterPro" id="IPR050902">
    <property type="entry name" value="ABC_Transporter_SBP"/>
</dbReference>